<evidence type="ECO:0000259" key="1">
    <source>
        <dbReference type="PROSITE" id="PS01031"/>
    </source>
</evidence>
<dbReference type="InterPro" id="IPR002068">
    <property type="entry name" value="A-crystallin/Hsp20_dom"/>
</dbReference>
<protein>
    <recommendedName>
        <fullName evidence="1">SHSP domain-containing protein</fullName>
    </recommendedName>
</protein>
<reference evidence="2" key="1">
    <citation type="submission" date="2018-05" db="EMBL/GenBank/DDBJ databases">
        <authorList>
            <person name="Lanie J.A."/>
            <person name="Ng W.-L."/>
            <person name="Kazmierczak K.M."/>
            <person name="Andrzejewski T.M."/>
            <person name="Davidsen T.M."/>
            <person name="Wayne K.J."/>
            <person name="Tettelin H."/>
            <person name="Glass J.I."/>
            <person name="Rusch D."/>
            <person name="Podicherti R."/>
            <person name="Tsui H.-C.T."/>
            <person name="Winkler M.E."/>
        </authorList>
    </citation>
    <scope>NUCLEOTIDE SEQUENCE</scope>
</reference>
<dbReference type="Gene3D" id="2.60.40.790">
    <property type="match status" value="1"/>
</dbReference>
<dbReference type="AlphaFoldDB" id="A0A381XBS4"/>
<dbReference type="SUPFAM" id="SSF49764">
    <property type="entry name" value="HSP20-like chaperones"/>
    <property type="match status" value="1"/>
</dbReference>
<name>A0A381XBS4_9ZZZZ</name>
<dbReference type="PROSITE" id="PS01031">
    <property type="entry name" value="SHSP"/>
    <property type="match status" value="1"/>
</dbReference>
<organism evidence="2">
    <name type="scientific">marine metagenome</name>
    <dbReference type="NCBI Taxonomy" id="408172"/>
    <lineage>
        <taxon>unclassified sequences</taxon>
        <taxon>metagenomes</taxon>
        <taxon>ecological metagenomes</taxon>
    </lineage>
</organism>
<dbReference type="CDD" id="cd06464">
    <property type="entry name" value="ACD_sHsps-like"/>
    <property type="match status" value="1"/>
</dbReference>
<dbReference type="Pfam" id="PF00011">
    <property type="entry name" value="HSP20"/>
    <property type="match status" value="1"/>
</dbReference>
<gene>
    <name evidence="2" type="ORF">METZ01_LOCUS114904</name>
</gene>
<dbReference type="EMBL" id="UINC01014568">
    <property type="protein sequence ID" value="SVA62050.1"/>
    <property type="molecule type" value="Genomic_DNA"/>
</dbReference>
<evidence type="ECO:0000313" key="2">
    <source>
        <dbReference type="EMBL" id="SVA62050.1"/>
    </source>
</evidence>
<feature type="non-terminal residue" evidence="2">
    <location>
        <position position="90"/>
    </location>
</feature>
<proteinExistence type="predicted"/>
<feature type="domain" description="SHSP" evidence="1">
    <location>
        <begin position="26"/>
        <end position="90"/>
    </location>
</feature>
<sequence>MHFIANNIEKLLNDELFLTPLASLASSYLEQDQNTSYKEKDNQFQIEIDAPGFSKKDLGVTIEEDFLNVKGKVDVGGRKRDINKKYKLPE</sequence>
<dbReference type="InterPro" id="IPR008978">
    <property type="entry name" value="HSP20-like_chaperone"/>
</dbReference>
<accession>A0A381XBS4</accession>